<dbReference type="GO" id="GO:0016020">
    <property type="term" value="C:membrane"/>
    <property type="evidence" value="ECO:0007669"/>
    <property type="project" value="UniProtKB-SubCell"/>
</dbReference>
<comment type="subcellular location">
    <subcellularLocation>
        <location evidence="1">Membrane</location>
        <topology evidence="1">Multi-pass membrane protein</topology>
    </subcellularLocation>
</comment>
<evidence type="ECO:0000256" key="4">
    <source>
        <dbReference type="ARBA" id="ARBA00023136"/>
    </source>
</evidence>
<evidence type="ECO:0000256" key="5">
    <source>
        <dbReference type="PIRSR" id="PIRSR604254-1"/>
    </source>
</evidence>
<dbReference type="InterPro" id="IPR004254">
    <property type="entry name" value="AdipoR/HlyIII-related"/>
</dbReference>
<keyword evidence="4 6" id="KW-0472">Membrane</keyword>
<feature type="binding site" evidence="5">
    <location>
        <position position="516"/>
    </location>
    <ligand>
        <name>Zn(2+)</name>
        <dbReference type="ChEBI" id="CHEBI:29105"/>
    </ligand>
</feature>
<proteinExistence type="predicted"/>
<dbReference type="EMBL" id="KV722501">
    <property type="protein sequence ID" value="OCH87050.1"/>
    <property type="molecule type" value="Genomic_DNA"/>
</dbReference>
<dbReference type="GO" id="GO:0006882">
    <property type="term" value="P:intracellular zinc ion homeostasis"/>
    <property type="evidence" value="ECO:0007669"/>
    <property type="project" value="TreeGrafter"/>
</dbReference>
<feature type="transmembrane region" description="Helical" evidence="6">
    <location>
        <begin position="440"/>
        <end position="462"/>
    </location>
</feature>
<reference evidence="7 8" key="1">
    <citation type="submission" date="2016-07" db="EMBL/GenBank/DDBJ databases">
        <title>Draft genome of the white-rot fungus Obba rivulosa 3A-2.</title>
        <authorList>
            <consortium name="DOE Joint Genome Institute"/>
            <person name="Miettinen O."/>
            <person name="Riley R."/>
            <person name="Acob R."/>
            <person name="Barry K."/>
            <person name="Cullen D."/>
            <person name="De Vries R."/>
            <person name="Hainaut M."/>
            <person name="Hatakka A."/>
            <person name="Henrissat B."/>
            <person name="Hilden K."/>
            <person name="Kuo R."/>
            <person name="Labutti K."/>
            <person name="Lipzen A."/>
            <person name="Makela M.R."/>
            <person name="Sandor L."/>
            <person name="Spatafora J.W."/>
            <person name="Grigoriev I.V."/>
            <person name="Hibbett D.S."/>
        </authorList>
    </citation>
    <scope>NUCLEOTIDE SEQUENCE [LARGE SCALE GENOMIC DNA]</scope>
    <source>
        <strain evidence="7 8">3A-2</strain>
    </source>
</reference>
<dbReference type="Proteomes" id="UP000250043">
    <property type="component" value="Unassembled WGS sequence"/>
</dbReference>
<evidence type="ECO:0000256" key="6">
    <source>
        <dbReference type="SAM" id="Phobius"/>
    </source>
</evidence>
<organism evidence="7 8">
    <name type="scientific">Obba rivulosa</name>
    <dbReference type="NCBI Taxonomy" id="1052685"/>
    <lineage>
        <taxon>Eukaryota</taxon>
        <taxon>Fungi</taxon>
        <taxon>Dikarya</taxon>
        <taxon>Basidiomycota</taxon>
        <taxon>Agaricomycotina</taxon>
        <taxon>Agaricomycetes</taxon>
        <taxon>Polyporales</taxon>
        <taxon>Gelatoporiaceae</taxon>
        <taxon>Obba</taxon>
    </lineage>
</organism>
<keyword evidence="2 6" id="KW-0812">Transmembrane</keyword>
<dbReference type="PANTHER" id="PTHR20855">
    <property type="entry name" value="ADIPOR/PROGESTIN RECEPTOR-RELATED"/>
    <property type="match status" value="1"/>
</dbReference>
<keyword evidence="8" id="KW-1185">Reference proteome</keyword>
<name>A0A8E2ARI4_9APHY</name>
<evidence type="ECO:0000313" key="8">
    <source>
        <dbReference type="Proteomes" id="UP000250043"/>
    </source>
</evidence>
<feature type="transmembrane region" description="Helical" evidence="6">
    <location>
        <begin position="474"/>
        <end position="490"/>
    </location>
</feature>
<evidence type="ECO:0000256" key="1">
    <source>
        <dbReference type="ARBA" id="ARBA00004141"/>
    </source>
</evidence>
<evidence type="ECO:0000256" key="2">
    <source>
        <dbReference type="ARBA" id="ARBA00022692"/>
    </source>
</evidence>
<dbReference type="GO" id="GO:0046872">
    <property type="term" value="F:metal ion binding"/>
    <property type="evidence" value="ECO:0007669"/>
    <property type="project" value="UniProtKB-KW"/>
</dbReference>
<dbReference type="GO" id="GO:0038023">
    <property type="term" value="F:signaling receptor activity"/>
    <property type="evidence" value="ECO:0007669"/>
    <property type="project" value="TreeGrafter"/>
</dbReference>
<evidence type="ECO:0000256" key="3">
    <source>
        <dbReference type="ARBA" id="ARBA00022989"/>
    </source>
</evidence>
<sequence length="548" mass="60861">MAARTETAELRRRRTAVSRRLSIIVGAASDGCSPLPHSLEALDLPYNSLAPTLASLRHHVLSYLADLETTLAELDSPISSDKLKATGEMTVEEARTWAREGLDMLRSIRQEVYAHLPEISLDNVSSVEDFVMSHFPDIPLPDVRARLPDMQDAVLFRLPDVRSRLGDMRSRISELGSHRPLRYIPTLSERLHSLQMHLSSMDIPHALSKAAFSPNATVSALLERVRASALVSEISSEIRHGEDKLEEAALEIARAVKRSLYGSQLIQYVDLPEQWRNNPFVTGGYRFIPLDQWPRLIHSLFALHNETLNIHTHLIPFLTLAFTLLPISSMFPSVSAFAQPVQDTPVLAFTAFAMLCLFSSSLWHTMAGCAHPQGMDLCARIDYVGIGWLIAASVGTIVYYGFQCNSDASKVFLSFCLAMGVAGSVLPFTDWFNQKKYRSYRISFFVTLALTAIAPLATLAYLHSTAAMLSFIRPVLPSLISYVLGLSFYATHFPECYIARRWPHARWLDWLGGGSHAIWHVCIVCAIAQHRAAMAALKYGIGGVCVGL</sequence>
<feature type="binding site" evidence="5">
    <location>
        <position position="520"/>
    </location>
    <ligand>
        <name>Zn(2+)</name>
        <dbReference type="ChEBI" id="CHEBI:29105"/>
    </ligand>
</feature>
<dbReference type="PANTHER" id="PTHR20855:SF97">
    <property type="entry name" value="ADIPOR-LIKE RECEPTOR IZH3-RELATED"/>
    <property type="match status" value="1"/>
</dbReference>
<feature type="transmembrane region" description="Helical" evidence="6">
    <location>
        <begin position="383"/>
        <end position="402"/>
    </location>
</feature>
<feature type="transmembrane region" description="Helical" evidence="6">
    <location>
        <begin position="411"/>
        <end position="428"/>
    </location>
</feature>
<dbReference type="AlphaFoldDB" id="A0A8E2ARI4"/>
<keyword evidence="3 6" id="KW-1133">Transmembrane helix</keyword>
<keyword evidence="5" id="KW-0862">Zinc</keyword>
<feature type="transmembrane region" description="Helical" evidence="6">
    <location>
        <begin position="314"/>
        <end position="334"/>
    </location>
</feature>
<evidence type="ECO:0000313" key="7">
    <source>
        <dbReference type="EMBL" id="OCH87050.1"/>
    </source>
</evidence>
<dbReference type="Pfam" id="PF03006">
    <property type="entry name" value="HlyIII"/>
    <property type="match status" value="1"/>
</dbReference>
<accession>A0A8E2ARI4</accession>
<keyword evidence="5" id="KW-0479">Metal-binding</keyword>
<dbReference type="OrthoDB" id="5585746at2759"/>
<feature type="transmembrane region" description="Helical" evidence="6">
    <location>
        <begin position="510"/>
        <end position="528"/>
    </location>
</feature>
<gene>
    <name evidence="7" type="ORF">OBBRIDRAFT_782252</name>
</gene>
<feature type="transmembrane region" description="Helical" evidence="6">
    <location>
        <begin position="346"/>
        <end position="363"/>
    </location>
</feature>
<feature type="binding site" evidence="5">
    <location>
        <position position="364"/>
    </location>
    <ligand>
        <name>Zn(2+)</name>
        <dbReference type="ChEBI" id="CHEBI:29105"/>
    </ligand>
</feature>
<protein>
    <submittedName>
        <fullName evidence="7">HlyIII-domain-containing protein</fullName>
    </submittedName>
</protein>